<dbReference type="RefSeq" id="WP_189337777.1">
    <property type="nucleotide sequence ID" value="NZ_CP142770.1"/>
</dbReference>
<dbReference type="GO" id="GO:0097588">
    <property type="term" value="P:archaeal or bacterial-type flagellum-dependent cell motility"/>
    <property type="evidence" value="ECO:0007669"/>
    <property type="project" value="UniProtKB-KW"/>
</dbReference>
<protein>
    <recommendedName>
        <fullName evidence="3 10">Protein phosphatase CheZ</fullName>
        <ecNumber evidence="10">3.1.3.-</ecNumber>
    </recommendedName>
    <alternativeName>
        <fullName evidence="9 10">Chemotaxis protein CheZ</fullName>
    </alternativeName>
</protein>
<dbReference type="PIRSF" id="PIRSF002884">
    <property type="entry name" value="CheZ"/>
    <property type="match status" value="1"/>
</dbReference>
<evidence type="ECO:0000256" key="2">
    <source>
        <dbReference type="ARBA" id="ARBA00005908"/>
    </source>
</evidence>
<evidence type="ECO:0000256" key="5">
    <source>
        <dbReference type="ARBA" id="ARBA00022500"/>
    </source>
</evidence>
<dbReference type="InterPro" id="IPR050992">
    <property type="entry name" value="CheZ_family_phosphatases"/>
</dbReference>
<comment type="subunit">
    <text evidence="10">Homodimer.</text>
</comment>
<dbReference type="Gene3D" id="1.10.287.500">
    <property type="entry name" value="Helix hairpin bin"/>
    <property type="match status" value="1"/>
</dbReference>
<dbReference type="GO" id="GO:0009288">
    <property type="term" value="C:bacterial-type flagellum"/>
    <property type="evidence" value="ECO:0007669"/>
    <property type="project" value="InterPro"/>
</dbReference>
<keyword evidence="5 10" id="KW-0145">Chemotaxis</keyword>
<keyword evidence="7 10" id="KW-0378">Hydrolase</keyword>
<dbReference type="GO" id="GO:0004721">
    <property type="term" value="F:phosphoprotein phosphatase activity"/>
    <property type="evidence" value="ECO:0007669"/>
    <property type="project" value="UniProtKB-KW"/>
</dbReference>
<dbReference type="AlphaFoldDB" id="A0A1B8NZM4"/>
<comment type="function">
    <text evidence="10">Plays an important role in bacterial chemotaxis signal transduction pathway by accelerating the dephosphorylation of phosphorylated CheY (CheY-P).</text>
</comment>
<dbReference type="EMBL" id="MAJD01000002">
    <property type="protein sequence ID" value="OBX35446.1"/>
    <property type="molecule type" value="Genomic_DNA"/>
</dbReference>
<dbReference type="GO" id="GO:0050920">
    <property type="term" value="P:regulation of chemotaxis"/>
    <property type="evidence" value="ECO:0007669"/>
    <property type="project" value="InterPro"/>
</dbReference>
<dbReference type="Pfam" id="PF04344">
    <property type="entry name" value="CheZ"/>
    <property type="match status" value="1"/>
</dbReference>
<feature type="site" description="Enhances dephosphorylation of CheY-P" evidence="11">
    <location>
        <position position="148"/>
    </location>
</feature>
<dbReference type="PANTHER" id="PTHR43693">
    <property type="entry name" value="PROTEIN PHOSPHATASE CHEZ"/>
    <property type="match status" value="1"/>
</dbReference>
<dbReference type="PATRIC" id="fig|2746.7.peg.4657"/>
<comment type="similarity">
    <text evidence="2 10">Belongs to the CheZ family.</text>
</comment>
<feature type="region of interest" description="Disordered" evidence="12">
    <location>
        <begin position="175"/>
        <end position="215"/>
    </location>
</feature>
<dbReference type="SUPFAM" id="SSF75708">
    <property type="entry name" value="Chemotaxis phosphatase CheZ"/>
    <property type="match status" value="1"/>
</dbReference>
<dbReference type="Gene3D" id="1.20.5.590">
    <property type="entry name" value="Single helix bin"/>
    <property type="match status" value="1"/>
</dbReference>
<comment type="caution">
    <text evidence="13">The sequence shown here is derived from an EMBL/GenBank/DDBJ whole genome shotgun (WGS) entry which is preliminary data.</text>
</comment>
<evidence type="ECO:0000256" key="8">
    <source>
        <dbReference type="ARBA" id="ARBA00022912"/>
    </source>
</evidence>
<evidence type="ECO:0000256" key="1">
    <source>
        <dbReference type="ARBA" id="ARBA00004496"/>
    </source>
</evidence>
<dbReference type="GO" id="GO:0005737">
    <property type="term" value="C:cytoplasm"/>
    <property type="evidence" value="ECO:0007669"/>
    <property type="project" value="UniProtKB-SubCell"/>
</dbReference>
<evidence type="ECO:0000256" key="11">
    <source>
        <dbReference type="PIRSR" id="PIRSR002884-1"/>
    </source>
</evidence>
<accession>A0A1B8NZM4</accession>
<name>A0A1B8NZM4_HALEL</name>
<feature type="compositionally biased region" description="Basic and acidic residues" evidence="12">
    <location>
        <begin position="176"/>
        <end position="199"/>
    </location>
</feature>
<organism evidence="13 14">
    <name type="scientific">Halomonas elongata</name>
    <dbReference type="NCBI Taxonomy" id="2746"/>
    <lineage>
        <taxon>Bacteria</taxon>
        <taxon>Pseudomonadati</taxon>
        <taxon>Pseudomonadota</taxon>
        <taxon>Gammaproteobacteria</taxon>
        <taxon>Oceanospirillales</taxon>
        <taxon>Halomonadaceae</taxon>
        <taxon>Halomonas</taxon>
    </lineage>
</organism>
<keyword evidence="4 10" id="KW-0963">Cytoplasm</keyword>
<comment type="subcellular location">
    <subcellularLocation>
        <location evidence="1 10">Cytoplasm</location>
    </subcellularLocation>
</comment>
<dbReference type="Proteomes" id="UP000092504">
    <property type="component" value="Unassembled WGS sequence"/>
</dbReference>
<evidence type="ECO:0000313" key="14">
    <source>
        <dbReference type="Proteomes" id="UP000092504"/>
    </source>
</evidence>
<keyword evidence="6 10" id="KW-0283">Flagellar rotation</keyword>
<evidence type="ECO:0000256" key="3">
    <source>
        <dbReference type="ARBA" id="ARBA00018484"/>
    </source>
</evidence>
<evidence type="ECO:0000256" key="7">
    <source>
        <dbReference type="ARBA" id="ARBA00022801"/>
    </source>
</evidence>
<keyword evidence="8 10" id="KW-0904">Protein phosphatase</keyword>
<evidence type="ECO:0000256" key="6">
    <source>
        <dbReference type="ARBA" id="ARBA00022779"/>
    </source>
</evidence>
<evidence type="ECO:0000256" key="12">
    <source>
        <dbReference type="SAM" id="MobiDB-lite"/>
    </source>
</evidence>
<evidence type="ECO:0000256" key="10">
    <source>
        <dbReference type="PIRNR" id="PIRNR002884"/>
    </source>
</evidence>
<dbReference type="PANTHER" id="PTHR43693:SF1">
    <property type="entry name" value="PROTEIN PHOSPHATASE CHEZ"/>
    <property type="match status" value="1"/>
</dbReference>
<sequence>MMSMENRPEDPQANGDELVQRIGHLTRMLRDSMRELGLDKEIERAAEAIPDARDRLSYVAVMTEQAAERALNAIDRAQPMQDRLSEQARQLDARWAEWFAEPKELDEARELVQDTRSYLGEVPDLTQATGKELLEIMMAQDFQDLTGQVIKKMMEVIREIEHQLVQVLIDSVPQGEAREDMQRRADDRRESDTRRRQDELLNGPQIKPEGDDIVADQDQVDDLLDQLGF</sequence>
<gene>
    <name evidence="13" type="ORF">A8U91_04519</name>
</gene>
<reference evidence="13 14" key="1">
    <citation type="submission" date="2016-06" db="EMBL/GenBank/DDBJ databases">
        <title>Genome sequence of halotolerant plant growth promoting strain of Halomonas elongata HEK1 isolated from salterns of Rann of Kutch, Gujarat, India.</title>
        <authorList>
            <person name="Gaba S."/>
            <person name="Singh R.N."/>
            <person name="Abrol S."/>
            <person name="Kaushik R."/>
            <person name="Saxena A.K."/>
        </authorList>
    </citation>
    <scope>NUCLEOTIDE SEQUENCE [LARGE SCALE GENOMIC DNA]</scope>
    <source>
        <strain evidence="13 14">HEK1</strain>
    </source>
</reference>
<dbReference type="GO" id="GO:0006935">
    <property type="term" value="P:chemotaxis"/>
    <property type="evidence" value="ECO:0007669"/>
    <property type="project" value="UniProtKB-KW"/>
</dbReference>
<evidence type="ECO:0000256" key="9">
    <source>
        <dbReference type="ARBA" id="ARBA00029599"/>
    </source>
</evidence>
<dbReference type="NCBIfam" id="NF008368">
    <property type="entry name" value="PRK11166.1"/>
    <property type="match status" value="1"/>
</dbReference>
<evidence type="ECO:0000313" key="13">
    <source>
        <dbReference type="EMBL" id="OBX35446.1"/>
    </source>
</evidence>
<dbReference type="InterPro" id="IPR007439">
    <property type="entry name" value="Chemotax_Pase_CheZ"/>
</dbReference>
<dbReference type="EC" id="3.1.3.-" evidence="10"/>
<evidence type="ECO:0000256" key="4">
    <source>
        <dbReference type="ARBA" id="ARBA00022490"/>
    </source>
</evidence>
<proteinExistence type="inferred from homology"/>